<dbReference type="AlphaFoldDB" id="A0AA35P867"/>
<accession>A0AA35P867</accession>
<proteinExistence type="predicted"/>
<gene>
    <name evidence="2" type="ORF">PODLI_1B007962</name>
</gene>
<reference evidence="2" key="1">
    <citation type="submission" date="2022-12" db="EMBL/GenBank/DDBJ databases">
        <authorList>
            <person name="Alioto T."/>
            <person name="Alioto T."/>
            <person name="Gomez Garrido J."/>
        </authorList>
    </citation>
    <scope>NUCLEOTIDE SEQUENCE</scope>
</reference>
<dbReference type="EMBL" id="OX395130">
    <property type="protein sequence ID" value="CAI5775733.1"/>
    <property type="molecule type" value="Genomic_DNA"/>
</dbReference>
<organism evidence="2 3">
    <name type="scientific">Podarcis lilfordi</name>
    <name type="common">Lilford's wall lizard</name>
    <dbReference type="NCBI Taxonomy" id="74358"/>
    <lineage>
        <taxon>Eukaryota</taxon>
        <taxon>Metazoa</taxon>
        <taxon>Chordata</taxon>
        <taxon>Craniata</taxon>
        <taxon>Vertebrata</taxon>
        <taxon>Euteleostomi</taxon>
        <taxon>Lepidosauria</taxon>
        <taxon>Squamata</taxon>
        <taxon>Bifurcata</taxon>
        <taxon>Unidentata</taxon>
        <taxon>Episquamata</taxon>
        <taxon>Laterata</taxon>
        <taxon>Lacertibaenia</taxon>
        <taxon>Lacertidae</taxon>
        <taxon>Podarcis</taxon>
    </lineage>
</organism>
<name>A0AA35P867_9SAUR</name>
<evidence type="ECO:0000256" key="1">
    <source>
        <dbReference type="SAM" id="MobiDB-lite"/>
    </source>
</evidence>
<sequence>MAPRPLPRSRQQQPLGFACEGLSPGVGAEAREGPPRACEQPPAPPERPGSSSCKTPCFFLIQVDLNTIPMSCTPTIYLHATTTATTEPGGNN</sequence>
<protein>
    <submittedName>
        <fullName evidence="2">Uncharacterized protein</fullName>
    </submittedName>
</protein>
<dbReference type="Proteomes" id="UP001178461">
    <property type="component" value="Chromosome 5"/>
</dbReference>
<evidence type="ECO:0000313" key="2">
    <source>
        <dbReference type="EMBL" id="CAI5775733.1"/>
    </source>
</evidence>
<feature type="region of interest" description="Disordered" evidence="1">
    <location>
        <begin position="1"/>
        <end position="51"/>
    </location>
</feature>
<keyword evidence="3" id="KW-1185">Reference proteome</keyword>
<evidence type="ECO:0000313" key="3">
    <source>
        <dbReference type="Proteomes" id="UP001178461"/>
    </source>
</evidence>